<evidence type="ECO:0000256" key="5">
    <source>
        <dbReference type="ARBA" id="ARBA00023136"/>
    </source>
</evidence>
<accession>A0A9D1MHQ7</accession>
<comment type="caution">
    <text evidence="7">The sequence shown here is derived from an EMBL/GenBank/DDBJ whole genome shotgun (WGS) entry which is preliminary data.</text>
</comment>
<feature type="transmembrane region" description="Helical" evidence="6">
    <location>
        <begin position="144"/>
        <end position="169"/>
    </location>
</feature>
<dbReference type="GO" id="GO:0035435">
    <property type="term" value="P:phosphate ion transmembrane transport"/>
    <property type="evidence" value="ECO:0007669"/>
    <property type="project" value="TreeGrafter"/>
</dbReference>
<feature type="transmembrane region" description="Helical" evidence="6">
    <location>
        <begin position="119"/>
        <end position="138"/>
    </location>
</feature>
<name>A0A9D1MHQ7_9FIRM</name>
<dbReference type="InterPro" id="IPR001204">
    <property type="entry name" value="Phos_transporter"/>
</dbReference>
<protein>
    <submittedName>
        <fullName evidence="7">Inorganic phosphate transporter</fullName>
    </submittedName>
</protein>
<evidence type="ECO:0000313" key="8">
    <source>
        <dbReference type="Proteomes" id="UP000824094"/>
    </source>
</evidence>
<keyword evidence="4 6" id="KW-1133">Transmembrane helix</keyword>
<keyword evidence="3 6" id="KW-0812">Transmembrane</keyword>
<dbReference type="PANTHER" id="PTHR11101">
    <property type="entry name" value="PHOSPHATE TRANSPORTER"/>
    <property type="match status" value="1"/>
</dbReference>
<sequence>MSDYAIVIFIMVMLYTVYMGFNDGSTAIATTIVSRAMPMRSAVIIAAITQFLVPIVTFLISSEALSVAMNINSNIVSENFFTGLGDKEAFAYIFSAMFGAMLWAIIAFLLKIPNTISHTLLGGLIGAAMVAFGVNSVLWTDYVLLNVVAMVLLAPLVGFILGFIMMRVIKKVAIHATRSVSNVLTVLQRLNLIVLAGAFSSNNSQKALGVILMLGALGLASYSPESLPVWVVIVVAAALTAGMLFGGIRVINTVGRKIYKVGPIHSVVSQLTTSVVSLVGTGLGISLGMGQVMTGSVMGVGAAERMRGVHWTTAGKIVFGWCMTLPVSGGCSALMYVIVKAIMGI</sequence>
<evidence type="ECO:0000256" key="6">
    <source>
        <dbReference type="SAM" id="Phobius"/>
    </source>
</evidence>
<feature type="transmembrane region" description="Helical" evidence="6">
    <location>
        <begin position="318"/>
        <end position="339"/>
    </location>
</feature>
<dbReference type="GO" id="GO:0005315">
    <property type="term" value="F:phosphate transmembrane transporter activity"/>
    <property type="evidence" value="ECO:0007669"/>
    <property type="project" value="InterPro"/>
</dbReference>
<comment type="subcellular location">
    <subcellularLocation>
        <location evidence="1">Membrane</location>
        <topology evidence="1">Multi-pass membrane protein</topology>
    </subcellularLocation>
</comment>
<feature type="transmembrane region" description="Helical" evidence="6">
    <location>
        <begin position="6"/>
        <end position="21"/>
    </location>
</feature>
<reference evidence="7" key="2">
    <citation type="journal article" date="2021" name="PeerJ">
        <title>Extensive microbial diversity within the chicken gut microbiome revealed by metagenomics and culture.</title>
        <authorList>
            <person name="Gilroy R."/>
            <person name="Ravi A."/>
            <person name="Getino M."/>
            <person name="Pursley I."/>
            <person name="Horton D.L."/>
            <person name="Alikhan N.F."/>
            <person name="Baker D."/>
            <person name="Gharbi K."/>
            <person name="Hall N."/>
            <person name="Watson M."/>
            <person name="Adriaenssens E.M."/>
            <person name="Foster-Nyarko E."/>
            <person name="Jarju S."/>
            <person name="Secka A."/>
            <person name="Antonio M."/>
            <person name="Oren A."/>
            <person name="Chaudhuri R.R."/>
            <person name="La Ragione R."/>
            <person name="Hildebrand F."/>
            <person name="Pallen M.J."/>
        </authorList>
    </citation>
    <scope>NUCLEOTIDE SEQUENCE</scope>
    <source>
        <strain evidence="7">18911</strain>
    </source>
</reference>
<evidence type="ECO:0000256" key="1">
    <source>
        <dbReference type="ARBA" id="ARBA00004141"/>
    </source>
</evidence>
<feature type="transmembrane region" description="Helical" evidence="6">
    <location>
        <begin position="89"/>
        <end position="110"/>
    </location>
</feature>
<dbReference type="GO" id="GO:0016020">
    <property type="term" value="C:membrane"/>
    <property type="evidence" value="ECO:0007669"/>
    <property type="project" value="UniProtKB-SubCell"/>
</dbReference>
<reference evidence="7" key="1">
    <citation type="submission" date="2020-10" db="EMBL/GenBank/DDBJ databases">
        <authorList>
            <person name="Gilroy R."/>
        </authorList>
    </citation>
    <scope>NUCLEOTIDE SEQUENCE</scope>
    <source>
        <strain evidence="7">18911</strain>
    </source>
</reference>
<feature type="transmembrane region" description="Helical" evidence="6">
    <location>
        <begin position="271"/>
        <end position="298"/>
    </location>
</feature>
<dbReference type="Proteomes" id="UP000824094">
    <property type="component" value="Unassembled WGS sequence"/>
</dbReference>
<evidence type="ECO:0000256" key="4">
    <source>
        <dbReference type="ARBA" id="ARBA00022989"/>
    </source>
</evidence>
<dbReference type="EMBL" id="DVNF01000098">
    <property type="protein sequence ID" value="HIU60420.1"/>
    <property type="molecule type" value="Genomic_DNA"/>
</dbReference>
<feature type="transmembrane region" description="Helical" evidence="6">
    <location>
        <begin position="207"/>
        <end position="223"/>
    </location>
</feature>
<keyword evidence="5 6" id="KW-0472">Membrane</keyword>
<dbReference type="AlphaFoldDB" id="A0A9D1MHQ7"/>
<gene>
    <name evidence="7" type="ORF">IAB05_03390</name>
</gene>
<dbReference type="PANTHER" id="PTHR11101:SF80">
    <property type="entry name" value="PHOSPHATE TRANSPORTER"/>
    <property type="match status" value="1"/>
</dbReference>
<dbReference type="Pfam" id="PF01384">
    <property type="entry name" value="PHO4"/>
    <property type="match status" value="1"/>
</dbReference>
<evidence type="ECO:0000256" key="3">
    <source>
        <dbReference type="ARBA" id="ARBA00022692"/>
    </source>
</evidence>
<keyword evidence="2" id="KW-0813">Transport</keyword>
<organism evidence="7 8">
    <name type="scientific">Candidatus Stercoripulliclostridium merdigallinarum</name>
    <dbReference type="NCBI Taxonomy" id="2840951"/>
    <lineage>
        <taxon>Bacteria</taxon>
        <taxon>Bacillati</taxon>
        <taxon>Bacillota</taxon>
        <taxon>Clostridia</taxon>
        <taxon>Eubacteriales</taxon>
        <taxon>Candidatus Stercoripulliclostridium</taxon>
    </lineage>
</organism>
<proteinExistence type="predicted"/>
<feature type="transmembrane region" description="Helical" evidence="6">
    <location>
        <begin position="229"/>
        <end position="251"/>
    </location>
</feature>
<evidence type="ECO:0000313" key="7">
    <source>
        <dbReference type="EMBL" id="HIU60420.1"/>
    </source>
</evidence>
<evidence type="ECO:0000256" key="2">
    <source>
        <dbReference type="ARBA" id="ARBA00022448"/>
    </source>
</evidence>
<feature type="transmembrane region" description="Helical" evidence="6">
    <location>
        <begin position="42"/>
        <end position="69"/>
    </location>
</feature>